<evidence type="ECO:0000256" key="4">
    <source>
        <dbReference type="SAM" id="Coils"/>
    </source>
</evidence>
<comment type="similarity">
    <text evidence="2">Belongs to the lin-9 family.</text>
</comment>
<dbReference type="PANTHER" id="PTHR21689">
    <property type="entry name" value="LIN-9"/>
    <property type="match status" value="1"/>
</dbReference>
<dbReference type="InterPro" id="IPR010561">
    <property type="entry name" value="LIN-9/ALY1"/>
</dbReference>
<dbReference type="CDD" id="cd00167">
    <property type="entry name" value="SANT"/>
    <property type="match status" value="1"/>
</dbReference>
<keyword evidence="4" id="KW-0175">Coiled coil</keyword>
<dbReference type="InterPro" id="IPR009057">
    <property type="entry name" value="Homeodomain-like_sf"/>
</dbReference>
<dbReference type="PANTHER" id="PTHR21689:SF2">
    <property type="entry name" value="PROTEIN LIN-9 HOMOLOG"/>
    <property type="match status" value="1"/>
</dbReference>
<feature type="domain" description="Myb-like" evidence="6">
    <location>
        <begin position="14"/>
        <end position="68"/>
    </location>
</feature>
<feature type="region of interest" description="Disordered" evidence="5">
    <location>
        <begin position="257"/>
        <end position="380"/>
    </location>
</feature>
<gene>
    <name evidence="7" type="ORF">CVIRNUC_005878</name>
</gene>
<evidence type="ECO:0000313" key="8">
    <source>
        <dbReference type="Proteomes" id="UP001314263"/>
    </source>
</evidence>
<comment type="subcellular location">
    <subcellularLocation>
        <location evidence="1">Nucleus</location>
    </subcellularLocation>
</comment>
<dbReference type="GO" id="GO:0006357">
    <property type="term" value="P:regulation of transcription by RNA polymerase II"/>
    <property type="evidence" value="ECO:0007669"/>
    <property type="project" value="TreeGrafter"/>
</dbReference>
<accession>A0AAV1IA26</accession>
<feature type="coiled-coil region" evidence="4">
    <location>
        <begin position="734"/>
        <end position="795"/>
    </location>
</feature>
<evidence type="ECO:0000259" key="6">
    <source>
        <dbReference type="PROSITE" id="PS50090"/>
    </source>
</evidence>
<keyword evidence="3" id="KW-0539">Nucleus</keyword>
<feature type="compositionally biased region" description="Polar residues" evidence="5">
    <location>
        <begin position="322"/>
        <end position="333"/>
    </location>
</feature>
<proteinExistence type="inferred from homology"/>
<keyword evidence="8" id="KW-1185">Reference proteome</keyword>
<dbReference type="InterPro" id="IPR001005">
    <property type="entry name" value="SANT/Myb"/>
</dbReference>
<feature type="region of interest" description="Disordered" evidence="5">
    <location>
        <begin position="892"/>
        <end position="920"/>
    </location>
</feature>
<name>A0AAV1IA26_9CHLO</name>
<protein>
    <recommendedName>
        <fullName evidence="6">Myb-like domain-containing protein</fullName>
    </recommendedName>
</protein>
<dbReference type="GO" id="GO:0006351">
    <property type="term" value="P:DNA-templated transcription"/>
    <property type="evidence" value="ECO:0007669"/>
    <property type="project" value="InterPro"/>
</dbReference>
<evidence type="ECO:0000256" key="3">
    <source>
        <dbReference type="ARBA" id="ARBA00023242"/>
    </source>
</evidence>
<sequence length="996" mass="108237">MTADWDVHRIQAYREGAPLSPWSPDEAKLFFNAYSRYNSPKGVLWDKVAKVIVTKSPEECQALYSRFKSYLSLPKGIQHQVAFLAMVKDMVESESKADPALADEAVNMEEGEGFRPGSEGSGEEDSQDNTQSAGRIKAPPRAAPVRSGSRGQEGRSLRSPEVLTPSQKLREAEEDEVAAEDTPHHASWGGRGRRGASGPSGLYSPDMSSKRKRAQARLSFTHIGSSPHARRGGMDAGDADGADALLSLAKLANAESSGGMMEDMGDEQHDAYMDNIDTPSLVNRPRRSAKPPPKADDSPPPPPASGRRAAGRRRREDAAQAPQESTPTASASTGPQRPLGRGQRARARRRRGAELSDSDYSEADEVEALPKRRTPAKPRGNRLAALLGNGFGGAAGDGVEAAEDERATRDAFWHGFGGTSKDPLPRMRRRKSLPEKLPPMMSPIKSLFGRRTNAGLMLGLPGHQATTGGLPGVCFPGMEGEESGMPPGEPELMLRRCLDARTRRWAAAEFFYSAVDRPWFMQNELKGFLEHVGVPQGTQLTATEWGLLRASLGQPRRFSLNFLRQERARLEAWRNSVRGKYDKSSYNTDIPAALPRQLMVSQRVTARHPVTRQLHDGDILTIAPDCYRVQFDRRELGVELVKDVDVMPIDPTDNLPSIFAPMMGSIILNGRRPLQEAPRVRKIARAFRVDNGLRGPAAGRAQQEARAAAAAAAAQQQLRSEADVRALMEVSAVLDRKEALLMQLRNMNDEAEAGLHLDATGRHTEAFQVQYAQIVLELKQINEVLEASLGQLQARNHPHAEAVAAALNRTGSTERRGGLLLSPTSPLRQKAVQAANASRGGAGAGGRTGLGTQRFETPEAAWEAAWKEGQRLVKLYQADMQVPDKAQAPVMPATQDAGGAQSAGPGPEEADAQPAGAPGLGYRAPQEAQWLSDLVNGCVSTLLLIHQCTETEATNAYVELGLRAAMRSITPRSKGNKHFLADIQNNLDLLKQHLVY</sequence>
<dbReference type="GO" id="GO:0003677">
    <property type="term" value="F:DNA binding"/>
    <property type="evidence" value="ECO:0007669"/>
    <property type="project" value="TreeGrafter"/>
</dbReference>
<dbReference type="Gene3D" id="1.10.10.60">
    <property type="entry name" value="Homeodomain-like"/>
    <property type="match status" value="1"/>
</dbReference>
<dbReference type="Pfam" id="PF06584">
    <property type="entry name" value="DIRP"/>
    <property type="match status" value="1"/>
</dbReference>
<dbReference type="InterPro" id="IPR033471">
    <property type="entry name" value="DIRP"/>
</dbReference>
<dbReference type="InterPro" id="IPR045831">
    <property type="entry name" value="LIN9_C"/>
</dbReference>
<dbReference type="AlphaFoldDB" id="A0AAV1IA26"/>
<organism evidence="7 8">
    <name type="scientific">Coccomyxa viridis</name>
    <dbReference type="NCBI Taxonomy" id="1274662"/>
    <lineage>
        <taxon>Eukaryota</taxon>
        <taxon>Viridiplantae</taxon>
        <taxon>Chlorophyta</taxon>
        <taxon>core chlorophytes</taxon>
        <taxon>Trebouxiophyceae</taxon>
        <taxon>Trebouxiophyceae incertae sedis</taxon>
        <taxon>Coccomyxaceae</taxon>
        <taxon>Coccomyxa</taxon>
    </lineage>
</organism>
<dbReference type="GO" id="GO:0051726">
    <property type="term" value="P:regulation of cell cycle"/>
    <property type="evidence" value="ECO:0007669"/>
    <property type="project" value="TreeGrafter"/>
</dbReference>
<feature type="region of interest" description="Disordered" evidence="5">
    <location>
        <begin position="111"/>
        <end position="240"/>
    </location>
</feature>
<dbReference type="SUPFAM" id="SSF46689">
    <property type="entry name" value="Homeodomain-like"/>
    <property type="match status" value="1"/>
</dbReference>
<dbReference type="GO" id="GO:0005654">
    <property type="term" value="C:nucleoplasm"/>
    <property type="evidence" value="ECO:0007669"/>
    <property type="project" value="TreeGrafter"/>
</dbReference>
<reference evidence="7 8" key="1">
    <citation type="submission" date="2023-10" db="EMBL/GenBank/DDBJ databases">
        <authorList>
            <person name="Maclean D."/>
            <person name="Macfadyen A."/>
        </authorList>
    </citation>
    <scope>NUCLEOTIDE SEQUENCE [LARGE SCALE GENOMIC DNA]</scope>
</reference>
<feature type="compositionally biased region" description="Basic residues" evidence="5">
    <location>
        <begin position="371"/>
        <end position="380"/>
    </location>
</feature>
<evidence type="ECO:0000313" key="7">
    <source>
        <dbReference type="EMBL" id="CAK0782683.1"/>
    </source>
</evidence>
<evidence type="ECO:0000256" key="5">
    <source>
        <dbReference type="SAM" id="MobiDB-lite"/>
    </source>
</evidence>
<dbReference type="SMART" id="SM01135">
    <property type="entry name" value="DIRP"/>
    <property type="match status" value="1"/>
</dbReference>
<dbReference type="Pfam" id="PF19438">
    <property type="entry name" value="LIN9_C"/>
    <property type="match status" value="1"/>
</dbReference>
<evidence type="ECO:0000256" key="2">
    <source>
        <dbReference type="ARBA" id="ARBA00006732"/>
    </source>
</evidence>
<dbReference type="Proteomes" id="UP001314263">
    <property type="component" value="Unassembled WGS sequence"/>
</dbReference>
<feature type="compositionally biased region" description="Acidic residues" evidence="5">
    <location>
        <begin position="356"/>
        <end position="367"/>
    </location>
</feature>
<dbReference type="GO" id="GO:0017053">
    <property type="term" value="C:transcription repressor complex"/>
    <property type="evidence" value="ECO:0007669"/>
    <property type="project" value="InterPro"/>
</dbReference>
<evidence type="ECO:0000256" key="1">
    <source>
        <dbReference type="ARBA" id="ARBA00004123"/>
    </source>
</evidence>
<dbReference type="EMBL" id="CAUYUE010000007">
    <property type="protein sequence ID" value="CAK0782683.1"/>
    <property type="molecule type" value="Genomic_DNA"/>
</dbReference>
<dbReference type="PROSITE" id="PS50090">
    <property type="entry name" value="MYB_LIKE"/>
    <property type="match status" value="1"/>
</dbReference>
<comment type="caution">
    <text evidence="7">The sequence shown here is derived from an EMBL/GenBank/DDBJ whole genome shotgun (WGS) entry which is preliminary data.</text>
</comment>